<evidence type="ECO:0000256" key="6">
    <source>
        <dbReference type="SAM" id="MobiDB-lite"/>
    </source>
</evidence>
<organism evidence="7 8">
    <name type="scientific">Pelobates cultripes</name>
    <name type="common">Western spadefoot toad</name>
    <dbReference type="NCBI Taxonomy" id="61616"/>
    <lineage>
        <taxon>Eukaryota</taxon>
        <taxon>Metazoa</taxon>
        <taxon>Chordata</taxon>
        <taxon>Craniata</taxon>
        <taxon>Vertebrata</taxon>
        <taxon>Euteleostomi</taxon>
        <taxon>Amphibia</taxon>
        <taxon>Batrachia</taxon>
        <taxon>Anura</taxon>
        <taxon>Pelobatoidea</taxon>
        <taxon>Pelobatidae</taxon>
        <taxon>Pelobates</taxon>
    </lineage>
</organism>
<feature type="compositionally biased region" description="Polar residues" evidence="6">
    <location>
        <begin position="51"/>
        <end position="63"/>
    </location>
</feature>
<accession>A0AAD1VZ31</accession>
<dbReference type="Pfam" id="PF00214">
    <property type="entry name" value="Calc_CGRP_IAPP"/>
    <property type="match status" value="1"/>
</dbReference>
<dbReference type="InterPro" id="IPR021116">
    <property type="entry name" value="Calcitonin/adrenomedullin"/>
</dbReference>
<comment type="subcellular location">
    <subcellularLocation>
        <location evidence="1">Secreted</location>
    </subcellularLocation>
</comment>
<evidence type="ECO:0000256" key="5">
    <source>
        <dbReference type="ARBA" id="ARBA00023157"/>
    </source>
</evidence>
<dbReference type="GO" id="GO:0007189">
    <property type="term" value="P:adenylate cyclase-activating G protein-coupled receptor signaling pathway"/>
    <property type="evidence" value="ECO:0007669"/>
    <property type="project" value="TreeGrafter"/>
</dbReference>
<dbReference type="EMBL" id="OW240914">
    <property type="protein sequence ID" value="CAH2275352.1"/>
    <property type="molecule type" value="Genomic_DNA"/>
</dbReference>
<evidence type="ECO:0000256" key="3">
    <source>
        <dbReference type="ARBA" id="ARBA00022525"/>
    </source>
</evidence>
<keyword evidence="3" id="KW-0964">Secreted</keyword>
<dbReference type="InterPro" id="IPR051665">
    <property type="entry name" value="Adrenomedullin-reg_peptide"/>
</dbReference>
<feature type="compositionally biased region" description="Basic and acidic residues" evidence="6">
    <location>
        <begin position="39"/>
        <end position="50"/>
    </location>
</feature>
<dbReference type="Proteomes" id="UP001295444">
    <property type="component" value="Chromosome 03"/>
</dbReference>
<keyword evidence="5" id="KW-1015">Disulfide bond</keyword>
<dbReference type="GO" id="GO:0005179">
    <property type="term" value="F:hormone activity"/>
    <property type="evidence" value="ECO:0007669"/>
    <property type="project" value="InterPro"/>
</dbReference>
<protein>
    <submittedName>
        <fullName evidence="7">ADM2</fullName>
    </submittedName>
</protein>
<keyword evidence="8" id="KW-1185">Reference proteome</keyword>
<dbReference type="PANTHER" id="PTHR23414:SF2">
    <property type="entry name" value="PROTEIN ADM2"/>
    <property type="match status" value="1"/>
</dbReference>
<evidence type="ECO:0000313" key="7">
    <source>
        <dbReference type="EMBL" id="CAH2275352.1"/>
    </source>
</evidence>
<proteinExistence type="inferred from homology"/>
<dbReference type="GO" id="GO:0010460">
    <property type="term" value="P:positive regulation of heart rate"/>
    <property type="evidence" value="ECO:0007669"/>
    <property type="project" value="TreeGrafter"/>
</dbReference>
<comment type="similarity">
    <text evidence="2">Belongs to the adrenomedullin family.</text>
</comment>
<gene>
    <name evidence="7" type="ORF">PECUL_23A011576</name>
</gene>
<dbReference type="GO" id="GO:0003073">
    <property type="term" value="P:regulation of systemic arterial blood pressure"/>
    <property type="evidence" value="ECO:0007669"/>
    <property type="project" value="TreeGrafter"/>
</dbReference>
<dbReference type="PANTHER" id="PTHR23414">
    <property type="entry name" value="ADRENOMEDULLIN, ADM"/>
    <property type="match status" value="1"/>
</dbReference>
<keyword evidence="4" id="KW-0732">Signal</keyword>
<evidence type="ECO:0000256" key="2">
    <source>
        <dbReference type="ARBA" id="ARBA00010575"/>
    </source>
</evidence>
<evidence type="ECO:0000256" key="4">
    <source>
        <dbReference type="ARBA" id="ARBA00022729"/>
    </source>
</evidence>
<feature type="region of interest" description="Disordered" evidence="6">
    <location>
        <begin position="27"/>
        <end position="65"/>
    </location>
</feature>
<evidence type="ECO:0000256" key="1">
    <source>
        <dbReference type="ARBA" id="ARBA00004613"/>
    </source>
</evidence>
<reference evidence="7" key="1">
    <citation type="submission" date="2022-03" db="EMBL/GenBank/DDBJ databases">
        <authorList>
            <person name="Alioto T."/>
            <person name="Alioto T."/>
            <person name="Gomez Garrido J."/>
        </authorList>
    </citation>
    <scope>NUCLEOTIDE SEQUENCE</scope>
</reference>
<evidence type="ECO:0000313" key="8">
    <source>
        <dbReference type="Proteomes" id="UP001295444"/>
    </source>
</evidence>
<dbReference type="GO" id="GO:0005576">
    <property type="term" value="C:extracellular region"/>
    <property type="evidence" value="ECO:0007669"/>
    <property type="project" value="UniProtKB-SubCell"/>
</dbReference>
<dbReference type="AlphaFoldDB" id="A0AAD1VZ31"/>
<sequence>MRSRVAVSLSYISLLCMLEMPNSLPLPSPNILLLPTPREPPEKEKHRQERQLTNTPSNQSPNEVQVDHLTLQREKRRAPQLRPVRLMRVGCALGTCQVHNLNYRLWQLVGQQGKEQSPIHLNSPHSYG</sequence>
<name>A0AAD1VZ31_PELCU</name>